<dbReference type="Pfam" id="PF07591">
    <property type="entry name" value="PT-HINT"/>
    <property type="match status" value="1"/>
</dbReference>
<accession>A0A833LYS8</accession>
<gene>
    <name evidence="2" type="ORF">F9K24_09450</name>
</gene>
<dbReference type="PROSITE" id="PS50818">
    <property type="entry name" value="INTEIN_C_TER"/>
    <property type="match status" value="1"/>
</dbReference>
<dbReference type="SMART" id="SM00305">
    <property type="entry name" value="HintC"/>
    <property type="match status" value="1"/>
</dbReference>
<feature type="domain" description="Hint" evidence="1">
    <location>
        <begin position="111"/>
        <end position="159"/>
    </location>
</feature>
<dbReference type="InterPro" id="IPR003586">
    <property type="entry name" value="Hint_dom_C"/>
</dbReference>
<organism evidence="2 3">
    <name type="scientific">Leptonema illini</name>
    <dbReference type="NCBI Taxonomy" id="183"/>
    <lineage>
        <taxon>Bacteria</taxon>
        <taxon>Pseudomonadati</taxon>
        <taxon>Spirochaetota</taxon>
        <taxon>Spirochaetia</taxon>
        <taxon>Leptospirales</taxon>
        <taxon>Leptospiraceae</taxon>
        <taxon>Leptonema</taxon>
    </lineage>
</organism>
<dbReference type="InterPro" id="IPR030934">
    <property type="entry name" value="Intein_C"/>
</dbReference>
<dbReference type="AlphaFoldDB" id="A0A833LYS8"/>
<comment type="caution">
    <text evidence="2">The sequence shown here is derived from an EMBL/GenBank/DDBJ whole genome shotgun (WGS) entry which is preliminary data.</text>
</comment>
<evidence type="ECO:0000313" key="2">
    <source>
        <dbReference type="EMBL" id="KAB2932595.1"/>
    </source>
</evidence>
<protein>
    <recommendedName>
        <fullName evidence="1">Hint domain-containing protein</fullName>
    </recommendedName>
</protein>
<dbReference type="InterPro" id="IPR006141">
    <property type="entry name" value="Intein_N"/>
</dbReference>
<reference evidence="2 3" key="1">
    <citation type="submission" date="2019-10" db="EMBL/GenBank/DDBJ databases">
        <title>Extracellular Electron Transfer in a Candidatus Methanoperedens spp. Enrichment Culture.</title>
        <authorList>
            <person name="Berger S."/>
            <person name="Rangel Shaw D."/>
            <person name="Berben T."/>
            <person name="In 'T Zandt M."/>
            <person name="Frank J."/>
            <person name="Reimann J."/>
            <person name="Jetten M.S.M."/>
            <person name="Welte C.U."/>
        </authorList>
    </citation>
    <scope>NUCLEOTIDE SEQUENCE [LARGE SCALE GENOMIC DNA]</scope>
    <source>
        <strain evidence="2">SB12</strain>
    </source>
</reference>
<name>A0A833LYS8_9LEPT</name>
<sequence>MRVLAWNEKTGQLTFSLVQQTFVRTANEIYRVKYDDGSVIETTWSHPFYITGKGWVKGKDLRPGMKSPTAKAIAEHNQRMAVSGGYKLPVQMVSFQNDLTGKREARVLFYEDLPGVMTIETVEVLPGKETVYNFSVEDAHSYFVGEDGVLVHNEIYDNSSDFAKHNVVYTSLGVEVYAVTLPNGKTVLRAIDRNAANPAARQGRDPGKNLPNSYYVHNVFQATDNSDTDFVVLSAVTGDREQMGNGAIVAGRFYVVRPEGIYDVSDVAMGNGQTLMEKTFFRPGNQTNRIWFEVQPMGSPWYTPQAGDPTQTQAISAPWLSSTELQNIVANSPDRNIATILQNRQRMELGLNTTGFARRDIINSQYIRFNTGKDWEYLQGDNVLWNRHISGQTPVYQPNNPIYAERYTKRSTNVDYGGRLMPDGFWTTNPLIPSNRQGVLNDY</sequence>
<dbReference type="PROSITE" id="PS50817">
    <property type="entry name" value="INTEIN_N_TER"/>
    <property type="match status" value="1"/>
</dbReference>
<dbReference type="GO" id="GO:0016539">
    <property type="term" value="P:intein-mediated protein splicing"/>
    <property type="evidence" value="ECO:0007669"/>
    <property type="project" value="InterPro"/>
</dbReference>
<dbReference type="NCBIfam" id="TIGR01443">
    <property type="entry name" value="intein_Cterm"/>
    <property type="match status" value="1"/>
</dbReference>
<dbReference type="Proteomes" id="UP000460298">
    <property type="component" value="Unassembled WGS sequence"/>
</dbReference>
<proteinExistence type="predicted"/>
<evidence type="ECO:0000259" key="1">
    <source>
        <dbReference type="SMART" id="SM00305"/>
    </source>
</evidence>
<dbReference type="Gene3D" id="2.170.16.10">
    <property type="entry name" value="Hedgehog/Intein (Hint) domain"/>
    <property type="match status" value="1"/>
</dbReference>
<dbReference type="EMBL" id="WBUI01000008">
    <property type="protein sequence ID" value="KAB2932595.1"/>
    <property type="molecule type" value="Genomic_DNA"/>
</dbReference>
<dbReference type="CDD" id="cd00081">
    <property type="entry name" value="Hint"/>
    <property type="match status" value="1"/>
</dbReference>
<dbReference type="InterPro" id="IPR036844">
    <property type="entry name" value="Hint_dom_sf"/>
</dbReference>
<evidence type="ECO:0000313" key="3">
    <source>
        <dbReference type="Proteomes" id="UP000460298"/>
    </source>
</evidence>
<dbReference type="SUPFAM" id="SSF51294">
    <property type="entry name" value="Hedgehog/intein (Hint) domain"/>
    <property type="match status" value="1"/>
</dbReference>